<dbReference type="KEGG" id="min:Minf_2287"/>
<dbReference type="HOGENOM" id="CLU_3027096_0_0_0"/>
<evidence type="ECO:0000313" key="2">
    <source>
        <dbReference type="Proteomes" id="UP000009149"/>
    </source>
</evidence>
<protein>
    <submittedName>
        <fullName evidence="1">Uncharacterized protein</fullName>
    </submittedName>
</protein>
<accession>B3E0B2</accession>
<evidence type="ECO:0000313" key="1">
    <source>
        <dbReference type="EMBL" id="ACD84341.1"/>
    </source>
</evidence>
<name>B3E0B2_METI4</name>
<dbReference type="Proteomes" id="UP000009149">
    <property type="component" value="Chromosome"/>
</dbReference>
<organism evidence="1 2">
    <name type="scientific">Methylacidiphilum infernorum (isolate V4)</name>
    <name type="common">Methylokorus infernorum (strain V4)</name>
    <dbReference type="NCBI Taxonomy" id="481448"/>
    <lineage>
        <taxon>Bacteria</taxon>
        <taxon>Pseudomonadati</taxon>
        <taxon>Verrucomicrobiota</taxon>
        <taxon>Methylacidiphilae</taxon>
        <taxon>Methylacidiphilales</taxon>
        <taxon>Methylacidiphilaceae</taxon>
        <taxon>Methylacidiphilum (ex Ratnadevi et al. 2023)</taxon>
    </lineage>
</organism>
<dbReference type="AlphaFoldDB" id="B3E0B2"/>
<proteinExistence type="predicted"/>
<reference evidence="1 2" key="1">
    <citation type="journal article" date="2008" name="Biol. Direct">
        <title>Complete genome sequence of the extremely acidophilic methanotroph isolate V4, Methylacidiphilum infernorum, a representative of the bacterial phylum Verrucomicrobia.</title>
        <authorList>
            <person name="Hou S."/>
            <person name="Makarova K.S."/>
            <person name="Saw J.H."/>
            <person name="Senin P."/>
            <person name="Ly B.V."/>
            <person name="Zhou Z."/>
            <person name="Ren Y."/>
            <person name="Wang J."/>
            <person name="Galperin M.Y."/>
            <person name="Omelchenko M.V."/>
            <person name="Wolf Y.I."/>
            <person name="Yutin N."/>
            <person name="Koonin E.V."/>
            <person name="Stott M.B."/>
            <person name="Mountain B.W."/>
            <person name="Crowe M.A."/>
            <person name="Smirnova A.V."/>
            <person name="Dunfield P.F."/>
            <person name="Feng L."/>
            <person name="Wang L."/>
            <person name="Alam M."/>
        </authorList>
    </citation>
    <scope>NUCLEOTIDE SEQUENCE [LARGE SCALE GENOMIC DNA]</scope>
    <source>
        <strain evidence="2">Isolate V4</strain>
    </source>
</reference>
<sequence length="55" mass="6157">MPKGRDSCLIRELYLTSGHKLKKGPPLPPSRRLKPCPCTYAFAEKHHAPTSLLSK</sequence>
<dbReference type="EMBL" id="CP000975">
    <property type="protein sequence ID" value="ACD84341.1"/>
    <property type="molecule type" value="Genomic_DNA"/>
</dbReference>
<gene>
    <name evidence="1" type="ordered locus">Minf_2287</name>
</gene>